<evidence type="ECO:0000313" key="9">
    <source>
        <dbReference type="Proteomes" id="UP000192980"/>
    </source>
</evidence>
<dbReference type="Pfam" id="PF08282">
    <property type="entry name" value="Hydrolase_3"/>
    <property type="match status" value="1"/>
</dbReference>
<proteinExistence type="inferred from homology"/>
<dbReference type="InterPro" id="IPR010023">
    <property type="entry name" value="KdsC_fam"/>
</dbReference>
<dbReference type="PIRSF" id="PIRSF006118">
    <property type="entry name" value="KDO8-P_Ptase"/>
    <property type="match status" value="1"/>
</dbReference>
<dbReference type="SFLD" id="SFLDS00003">
    <property type="entry name" value="Haloacid_Dehalogenase"/>
    <property type="match status" value="1"/>
</dbReference>
<keyword evidence="6 7" id="KW-0460">Magnesium</keyword>
<dbReference type="STRING" id="561061.SAMN05660862_3726"/>
<evidence type="ECO:0000313" key="8">
    <source>
        <dbReference type="EMBL" id="SMG49960.1"/>
    </source>
</evidence>
<name>A0A1X7L893_9SPHI</name>
<feature type="binding site" evidence="7">
    <location>
        <position position="17"/>
    </location>
    <ligand>
        <name>substrate</name>
    </ligand>
</feature>
<dbReference type="FunFam" id="3.40.50.1000:FF:000029">
    <property type="entry name" value="3-deoxy-D-manno-octulosonate 8-phosphate phosphatase KdsC"/>
    <property type="match status" value="1"/>
</dbReference>
<dbReference type="RefSeq" id="WP_085474407.1">
    <property type="nucleotide sequence ID" value="NZ_FXAU01000008.1"/>
</dbReference>
<dbReference type="Gene3D" id="3.40.50.1000">
    <property type="entry name" value="HAD superfamily/HAD-like"/>
    <property type="match status" value="1"/>
</dbReference>
<dbReference type="SFLD" id="SFLDG01138">
    <property type="entry name" value="C1.6.2:_Deoxy-d-mannose-octulo"/>
    <property type="match status" value="1"/>
</dbReference>
<feature type="binding site" evidence="7">
    <location>
        <position position="15"/>
    </location>
    <ligand>
        <name>Mg(2+)</name>
        <dbReference type="ChEBI" id="CHEBI:18420"/>
    </ligand>
</feature>
<dbReference type="InterPro" id="IPR036412">
    <property type="entry name" value="HAD-like_sf"/>
</dbReference>
<comment type="similarity">
    <text evidence="2">Belongs to the KdsC family.</text>
</comment>
<protein>
    <submittedName>
        <fullName evidence="8">3-deoxy-D-manno-octulosonate 8-phosphate phosphatase (KDO 8-P phosphatase)</fullName>
    </submittedName>
</protein>
<accession>A0A1X7L893</accession>
<keyword evidence="5" id="KW-0378">Hydrolase</keyword>
<dbReference type="GO" id="GO:0016788">
    <property type="term" value="F:hydrolase activity, acting on ester bonds"/>
    <property type="evidence" value="ECO:0007669"/>
    <property type="project" value="InterPro"/>
</dbReference>
<evidence type="ECO:0000256" key="5">
    <source>
        <dbReference type="ARBA" id="ARBA00022801"/>
    </source>
</evidence>
<evidence type="ECO:0000256" key="7">
    <source>
        <dbReference type="PIRSR" id="PIRSR006118-2"/>
    </source>
</evidence>
<comment type="cofactor">
    <cofactor evidence="1 7">
        <name>Mg(2+)</name>
        <dbReference type="ChEBI" id="CHEBI:18420"/>
    </cofactor>
</comment>
<keyword evidence="9" id="KW-1185">Reference proteome</keyword>
<feature type="binding site" evidence="7">
    <location>
        <position position="108"/>
    </location>
    <ligand>
        <name>Mg(2+)</name>
        <dbReference type="ChEBI" id="CHEBI:18420"/>
    </ligand>
</feature>
<evidence type="ECO:0000256" key="1">
    <source>
        <dbReference type="ARBA" id="ARBA00001946"/>
    </source>
</evidence>
<evidence type="ECO:0000256" key="2">
    <source>
        <dbReference type="ARBA" id="ARBA00005893"/>
    </source>
</evidence>
<dbReference type="OrthoDB" id="9805604at2"/>
<dbReference type="EMBL" id="FXAU01000008">
    <property type="protein sequence ID" value="SMG49960.1"/>
    <property type="molecule type" value="Genomic_DNA"/>
</dbReference>
<dbReference type="InterPro" id="IPR023214">
    <property type="entry name" value="HAD_sf"/>
</dbReference>
<dbReference type="PANTHER" id="PTHR21485">
    <property type="entry name" value="HAD SUPERFAMILY MEMBERS CMAS AND KDSC"/>
    <property type="match status" value="1"/>
</dbReference>
<keyword evidence="4 7" id="KW-0479">Metal-binding</keyword>
<gene>
    <name evidence="8" type="ORF">SAMN05660862_3726</name>
</gene>
<dbReference type="PANTHER" id="PTHR21485:SF3">
    <property type="entry name" value="N-ACYLNEURAMINATE CYTIDYLYLTRANSFERASE"/>
    <property type="match status" value="1"/>
</dbReference>
<comment type="subunit">
    <text evidence="3">Homotetramer.</text>
</comment>
<dbReference type="SUPFAM" id="SSF56784">
    <property type="entry name" value="HAD-like"/>
    <property type="match status" value="1"/>
</dbReference>
<dbReference type="GO" id="GO:0008781">
    <property type="term" value="F:N-acylneuraminate cytidylyltransferase activity"/>
    <property type="evidence" value="ECO:0007669"/>
    <property type="project" value="TreeGrafter"/>
</dbReference>
<dbReference type="SFLD" id="SFLDG01136">
    <property type="entry name" value="C1.6:_Phosphoserine_Phosphatas"/>
    <property type="match status" value="1"/>
</dbReference>
<dbReference type="AlphaFoldDB" id="A0A1X7L893"/>
<evidence type="ECO:0000256" key="3">
    <source>
        <dbReference type="ARBA" id="ARBA00011881"/>
    </source>
</evidence>
<dbReference type="InterPro" id="IPR050793">
    <property type="entry name" value="CMP-NeuNAc_synthase"/>
</dbReference>
<dbReference type="Proteomes" id="UP000192980">
    <property type="component" value="Unassembled WGS sequence"/>
</dbReference>
<evidence type="ECO:0000256" key="4">
    <source>
        <dbReference type="ARBA" id="ARBA00022723"/>
    </source>
</evidence>
<sequence length="172" mass="18863">MILKDFSRVKAVFLDVDGVLTDGTVQVTEQGEQLRTFSIKDGYAIQLAIKRGLFIAVITGGNSQGVLRRLQGLGVTEIFWGISDKEELMLKKITEYGFSLSDVVFVGDDIPDLACMKKVGIAACPHDAVEEIKQISAYISPRKGGEGCVRDILEKILKLQGKWGEDITVKSI</sequence>
<dbReference type="GO" id="GO:0046872">
    <property type="term" value="F:metal ion binding"/>
    <property type="evidence" value="ECO:0007669"/>
    <property type="project" value="UniProtKB-KW"/>
</dbReference>
<reference evidence="8 9" key="1">
    <citation type="submission" date="2017-04" db="EMBL/GenBank/DDBJ databases">
        <authorList>
            <person name="Afonso C.L."/>
            <person name="Miller P.J."/>
            <person name="Scott M.A."/>
            <person name="Spackman E."/>
            <person name="Goraichik I."/>
            <person name="Dimitrov K.M."/>
            <person name="Suarez D.L."/>
            <person name="Swayne D.E."/>
        </authorList>
    </citation>
    <scope>NUCLEOTIDE SEQUENCE [LARGE SCALE GENOMIC DNA]</scope>
    <source>
        <strain evidence="8 9">DSM 22418</strain>
    </source>
</reference>
<evidence type="ECO:0000256" key="6">
    <source>
        <dbReference type="ARBA" id="ARBA00022842"/>
    </source>
</evidence>
<organism evidence="8 9">
    <name type="scientific">Sphingobacterium psychroaquaticum</name>
    <dbReference type="NCBI Taxonomy" id="561061"/>
    <lineage>
        <taxon>Bacteria</taxon>
        <taxon>Pseudomonadati</taxon>
        <taxon>Bacteroidota</taxon>
        <taxon>Sphingobacteriia</taxon>
        <taxon>Sphingobacteriales</taxon>
        <taxon>Sphingobacteriaceae</taxon>
        <taxon>Sphingobacterium</taxon>
    </lineage>
</organism>
<dbReference type="NCBIfam" id="TIGR01670">
    <property type="entry name" value="KdsC-phosphatas"/>
    <property type="match status" value="1"/>
</dbReference>